<dbReference type="GO" id="GO:0003677">
    <property type="term" value="F:DNA binding"/>
    <property type="evidence" value="ECO:0007669"/>
    <property type="project" value="UniProtKB-KW"/>
</dbReference>
<dbReference type="Gene3D" id="1.10.1740.10">
    <property type="match status" value="1"/>
</dbReference>
<feature type="domain" description="RNA polymerase sigma-70 region 4" evidence="7">
    <location>
        <begin position="119"/>
        <end position="167"/>
    </location>
</feature>
<evidence type="ECO:0000259" key="6">
    <source>
        <dbReference type="Pfam" id="PF04542"/>
    </source>
</evidence>
<dbReference type="SUPFAM" id="SSF88659">
    <property type="entry name" value="Sigma3 and sigma4 domains of RNA polymerase sigma factors"/>
    <property type="match status" value="1"/>
</dbReference>
<dbReference type="PANTHER" id="PTHR43133:SF8">
    <property type="entry name" value="RNA POLYMERASE SIGMA FACTOR HI_1459-RELATED"/>
    <property type="match status" value="1"/>
</dbReference>
<comment type="caution">
    <text evidence="8">The sequence shown here is derived from an EMBL/GenBank/DDBJ whole genome shotgun (WGS) entry which is preliminary data.</text>
</comment>
<dbReference type="SUPFAM" id="SSF88946">
    <property type="entry name" value="Sigma2 domain of RNA polymerase sigma factors"/>
    <property type="match status" value="1"/>
</dbReference>
<dbReference type="PANTHER" id="PTHR43133">
    <property type="entry name" value="RNA POLYMERASE ECF-TYPE SIGMA FACTO"/>
    <property type="match status" value="1"/>
</dbReference>
<gene>
    <name evidence="8" type="ORF">AZI85_17415</name>
</gene>
<organism evidence="8 9">
    <name type="scientific">Bdellovibrio bacteriovorus</name>
    <dbReference type="NCBI Taxonomy" id="959"/>
    <lineage>
        <taxon>Bacteria</taxon>
        <taxon>Pseudomonadati</taxon>
        <taxon>Bdellovibrionota</taxon>
        <taxon>Bdellovibrionia</taxon>
        <taxon>Bdellovibrionales</taxon>
        <taxon>Pseudobdellovibrionaceae</taxon>
        <taxon>Bdellovibrio</taxon>
    </lineage>
</organism>
<evidence type="ECO:0000256" key="5">
    <source>
        <dbReference type="ARBA" id="ARBA00023163"/>
    </source>
</evidence>
<dbReference type="InterPro" id="IPR007630">
    <property type="entry name" value="RNA_pol_sigma70_r4"/>
</dbReference>
<evidence type="ECO:0000256" key="1">
    <source>
        <dbReference type="ARBA" id="ARBA00010641"/>
    </source>
</evidence>
<reference evidence="8 9" key="1">
    <citation type="submission" date="2016-03" db="EMBL/GenBank/DDBJ databases">
        <authorList>
            <person name="Ploux O."/>
        </authorList>
    </citation>
    <scope>NUCLEOTIDE SEQUENCE [LARGE SCALE GENOMIC DNA]</scope>
    <source>
        <strain evidence="8 9">BER2</strain>
    </source>
</reference>
<dbReference type="OrthoDB" id="5293999at2"/>
<dbReference type="PRINTS" id="PR00046">
    <property type="entry name" value="SIGMA70FCT"/>
</dbReference>
<sequence>MQECTDEELLLKLAEGETKALDILYLRHSGRVLSYALKRGLPQERAEDLLQIVFLQVHRKKHLYDSRYKALAWIYVITRSELKDYRNREIKDFSEWNDSLSQTDGAVPMLEEKEEAATLLAELKPREQEVMKLRYLDELEYEEIAEVLKMSESNIRQIVSRSLKLLRGLGKKS</sequence>
<dbReference type="GO" id="GO:0006352">
    <property type="term" value="P:DNA-templated transcription initiation"/>
    <property type="evidence" value="ECO:0007669"/>
    <property type="project" value="InterPro"/>
</dbReference>
<name>A0A150WM85_BDEBC</name>
<evidence type="ECO:0000256" key="2">
    <source>
        <dbReference type="ARBA" id="ARBA00023015"/>
    </source>
</evidence>
<dbReference type="InterPro" id="IPR000943">
    <property type="entry name" value="RNA_pol_sigma70"/>
</dbReference>
<keyword evidence="5" id="KW-0804">Transcription</keyword>
<accession>A0A150WM85</accession>
<evidence type="ECO:0000256" key="3">
    <source>
        <dbReference type="ARBA" id="ARBA00023082"/>
    </source>
</evidence>
<protein>
    <submittedName>
        <fullName evidence="8">RNA polymerase subunit sigma</fullName>
    </submittedName>
</protein>
<dbReference type="Gene3D" id="1.10.10.10">
    <property type="entry name" value="Winged helix-like DNA-binding domain superfamily/Winged helix DNA-binding domain"/>
    <property type="match status" value="1"/>
</dbReference>
<dbReference type="InterPro" id="IPR013325">
    <property type="entry name" value="RNA_pol_sigma_r2"/>
</dbReference>
<evidence type="ECO:0000313" key="9">
    <source>
        <dbReference type="Proteomes" id="UP000075391"/>
    </source>
</evidence>
<dbReference type="Proteomes" id="UP000075391">
    <property type="component" value="Unassembled WGS sequence"/>
</dbReference>
<dbReference type="NCBIfam" id="TIGR02937">
    <property type="entry name" value="sigma70-ECF"/>
    <property type="match status" value="1"/>
</dbReference>
<dbReference type="InterPro" id="IPR007627">
    <property type="entry name" value="RNA_pol_sigma70_r2"/>
</dbReference>
<keyword evidence="3" id="KW-0731">Sigma factor</keyword>
<dbReference type="InterPro" id="IPR039425">
    <property type="entry name" value="RNA_pol_sigma-70-like"/>
</dbReference>
<evidence type="ECO:0000256" key="4">
    <source>
        <dbReference type="ARBA" id="ARBA00023125"/>
    </source>
</evidence>
<dbReference type="AlphaFoldDB" id="A0A150WM85"/>
<dbReference type="InterPro" id="IPR013324">
    <property type="entry name" value="RNA_pol_sigma_r3/r4-like"/>
</dbReference>
<dbReference type="Pfam" id="PF04545">
    <property type="entry name" value="Sigma70_r4"/>
    <property type="match status" value="1"/>
</dbReference>
<dbReference type="EMBL" id="LUKF01000011">
    <property type="protein sequence ID" value="KYG65498.1"/>
    <property type="molecule type" value="Genomic_DNA"/>
</dbReference>
<proteinExistence type="inferred from homology"/>
<dbReference type="Pfam" id="PF04542">
    <property type="entry name" value="Sigma70_r2"/>
    <property type="match status" value="1"/>
</dbReference>
<keyword evidence="4" id="KW-0238">DNA-binding</keyword>
<comment type="similarity">
    <text evidence="1">Belongs to the sigma-70 factor family. ECF subfamily.</text>
</comment>
<evidence type="ECO:0000313" key="8">
    <source>
        <dbReference type="EMBL" id="KYG65498.1"/>
    </source>
</evidence>
<dbReference type="InterPro" id="IPR014284">
    <property type="entry name" value="RNA_pol_sigma-70_dom"/>
</dbReference>
<dbReference type="CDD" id="cd06171">
    <property type="entry name" value="Sigma70_r4"/>
    <property type="match status" value="1"/>
</dbReference>
<feature type="domain" description="RNA polymerase sigma-70 region 2" evidence="6">
    <location>
        <begin position="24"/>
        <end position="88"/>
    </location>
</feature>
<dbReference type="GO" id="GO:0016987">
    <property type="term" value="F:sigma factor activity"/>
    <property type="evidence" value="ECO:0007669"/>
    <property type="project" value="UniProtKB-KW"/>
</dbReference>
<dbReference type="InterPro" id="IPR036388">
    <property type="entry name" value="WH-like_DNA-bd_sf"/>
</dbReference>
<evidence type="ECO:0000259" key="7">
    <source>
        <dbReference type="Pfam" id="PF04545"/>
    </source>
</evidence>
<keyword evidence="2" id="KW-0805">Transcription regulation</keyword>